<evidence type="ECO:0000256" key="2">
    <source>
        <dbReference type="ARBA" id="ARBA00022540"/>
    </source>
</evidence>
<name>A0A8T4KR49_9ARCH</name>
<reference evidence="6" key="2">
    <citation type="submission" date="2021-05" db="EMBL/GenBank/DDBJ databases">
        <title>Protein family content uncovers lineage relationships and bacterial pathway maintenance mechanisms in DPANN archaea.</title>
        <authorList>
            <person name="Castelle C.J."/>
            <person name="Meheust R."/>
            <person name="Jaffe A.L."/>
            <person name="Seitz K."/>
            <person name="Gong X."/>
            <person name="Baker B.J."/>
            <person name="Banfield J.F."/>
        </authorList>
    </citation>
    <scope>NUCLEOTIDE SEQUENCE</scope>
    <source>
        <strain evidence="6">RIFCSPHIGHO2_01_FULL_AR10_44_11</strain>
    </source>
</reference>
<sequence>MNLPELNEYVVCRVTKILDYGVFADLVEYPGTSGFVHISQVASGWIKNIRNFAKENEIRVAKVLHVDAEKKQIDISFTKVSTSDERARLDAWKKMKRAQKLVEIISKEKNSTMEEAWKNVALPLLEKYDSLHDAFQAIALNPEEASKPIQKDWLKPALDVISKNVEIPNRTIRGVVALSSYASNGIELIKDALISAQNSTKDAEISIYYSGSGKYVIRVSSFDYKVAERVLKFAAGNAIESIKAAGGAGSFEA</sequence>
<dbReference type="GO" id="GO:0003743">
    <property type="term" value="F:translation initiation factor activity"/>
    <property type="evidence" value="ECO:0007669"/>
    <property type="project" value="UniProtKB-KW"/>
</dbReference>
<accession>A0A8T4KR49</accession>
<dbReference type="SUPFAM" id="SSF110993">
    <property type="entry name" value="eIF-2-alpha, C-terminal domain"/>
    <property type="match status" value="1"/>
</dbReference>
<dbReference type="GO" id="GO:0003723">
    <property type="term" value="F:RNA binding"/>
    <property type="evidence" value="ECO:0007669"/>
    <property type="project" value="UniProtKB-KW"/>
</dbReference>
<dbReference type="InterPro" id="IPR003029">
    <property type="entry name" value="S1_domain"/>
</dbReference>
<dbReference type="Gene3D" id="3.30.70.1130">
    <property type="entry name" value="EIF_2_alpha"/>
    <property type="match status" value="1"/>
</dbReference>
<evidence type="ECO:0000259" key="5">
    <source>
        <dbReference type="PROSITE" id="PS50126"/>
    </source>
</evidence>
<dbReference type="GO" id="GO:0043022">
    <property type="term" value="F:ribosome binding"/>
    <property type="evidence" value="ECO:0007669"/>
    <property type="project" value="TreeGrafter"/>
</dbReference>
<dbReference type="Gene3D" id="2.40.50.140">
    <property type="entry name" value="Nucleic acid-binding proteins"/>
    <property type="match status" value="1"/>
</dbReference>
<dbReference type="InterPro" id="IPR012340">
    <property type="entry name" value="NA-bd_OB-fold"/>
</dbReference>
<dbReference type="CDD" id="cd04452">
    <property type="entry name" value="S1_IF2_alpha"/>
    <property type="match status" value="1"/>
</dbReference>
<comment type="similarity">
    <text evidence="1">Belongs to the eIF-2-alpha family.</text>
</comment>
<dbReference type="FunFam" id="3.30.70.1130:FF:000002">
    <property type="entry name" value="Translation initiation factor 2 subunit alpha"/>
    <property type="match status" value="1"/>
</dbReference>
<evidence type="ECO:0000256" key="1">
    <source>
        <dbReference type="ARBA" id="ARBA00007223"/>
    </source>
</evidence>
<dbReference type="PANTHER" id="PTHR10602:SF0">
    <property type="entry name" value="EUKARYOTIC TRANSLATION INITIATION FACTOR 2 SUBUNIT 1"/>
    <property type="match status" value="1"/>
</dbReference>
<dbReference type="SUPFAM" id="SSF50249">
    <property type="entry name" value="Nucleic acid-binding proteins"/>
    <property type="match status" value="1"/>
</dbReference>
<evidence type="ECO:0000313" key="7">
    <source>
        <dbReference type="Proteomes" id="UP000677687"/>
    </source>
</evidence>
<proteinExistence type="inferred from homology"/>
<evidence type="ECO:0000313" key="6">
    <source>
        <dbReference type="EMBL" id="MBS3057588.1"/>
    </source>
</evidence>
<gene>
    <name evidence="6" type="ORF">J4415_03070</name>
</gene>
<dbReference type="SMART" id="SM00316">
    <property type="entry name" value="S1"/>
    <property type="match status" value="1"/>
</dbReference>
<dbReference type="Proteomes" id="UP000677687">
    <property type="component" value="Unassembled WGS sequence"/>
</dbReference>
<dbReference type="InterPro" id="IPR011488">
    <property type="entry name" value="TIF_2_asu"/>
</dbReference>
<dbReference type="Pfam" id="PF00575">
    <property type="entry name" value="S1"/>
    <property type="match status" value="1"/>
</dbReference>
<dbReference type="Pfam" id="PF07541">
    <property type="entry name" value="EIF_2_alpha"/>
    <property type="match status" value="1"/>
</dbReference>
<comment type="caution">
    <text evidence="6">The sequence shown here is derived from an EMBL/GenBank/DDBJ whole genome shotgun (WGS) entry which is preliminary data.</text>
</comment>
<evidence type="ECO:0000256" key="3">
    <source>
        <dbReference type="ARBA" id="ARBA00022884"/>
    </source>
</evidence>
<reference evidence="6" key="1">
    <citation type="submission" date="2021-03" db="EMBL/GenBank/DDBJ databases">
        <authorList>
            <person name="Jaffe A."/>
        </authorList>
    </citation>
    <scope>NUCLEOTIDE SEQUENCE</scope>
    <source>
        <strain evidence="6">RIFCSPHIGHO2_01_FULL_AR10_44_11</strain>
    </source>
</reference>
<organism evidence="6 7">
    <name type="scientific">Candidatus Iainarchaeum sp</name>
    <dbReference type="NCBI Taxonomy" id="3101447"/>
    <lineage>
        <taxon>Archaea</taxon>
        <taxon>Candidatus Iainarchaeota</taxon>
        <taxon>Candidatus Iainarchaeia</taxon>
        <taxon>Candidatus Iainarchaeales</taxon>
        <taxon>Candidatus Iainarchaeaceae</taxon>
        <taxon>Candidatus Iainarchaeum</taxon>
    </lineage>
</organism>
<dbReference type="InterPro" id="IPR024055">
    <property type="entry name" value="TIF2_asu_C"/>
</dbReference>
<dbReference type="PROSITE" id="PS50126">
    <property type="entry name" value="S1"/>
    <property type="match status" value="1"/>
</dbReference>
<dbReference type="InterPro" id="IPR024054">
    <property type="entry name" value="TIF2_asu_middle_sf"/>
</dbReference>
<keyword evidence="2 6" id="KW-0396">Initiation factor</keyword>
<dbReference type="PANTHER" id="PTHR10602">
    <property type="entry name" value="EUKARYOTIC TRANSLATION INITIATION FACTOR 2 SUBUNIT 1"/>
    <property type="match status" value="1"/>
</dbReference>
<dbReference type="Gene3D" id="1.10.150.190">
    <property type="entry name" value="Translation initiation factor 2, subunit 1, domain 2"/>
    <property type="match status" value="1"/>
</dbReference>
<dbReference type="AlphaFoldDB" id="A0A8T4KR49"/>
<dbReference type="SUPFAM" id="SSF116742">
    <property type="entry name" value="eIF2alpha middle domain-like"/>
    <property type="match status" value="1"/>
</dbReference>
<dbReference type="EMBL" id="JAGVWD010000044">
    <property type="protein sequence ID" value="MBS3057588.1"/>
    <property type="molecule type" value="Genomic_DNA"/>
</dbReference>
<protein>
    <submittedName>
        <fullName evidence="6">Translation initiation factor IF-2 subunit alpha</fullName>
    </submittedName>
</protein>
<evidence type="ECO:0000256" key="4">
    <source>
        <dbReference type="ARBA" id="ARBA00022917"/>
    </source>
</evidence>
<dbReference type="InterPro" id="IPR044126">
    <property type="entry name" value="S1_IF2_alpha"/>
</dbReference>
<feature type="domain" description="S1 motif" evidence="5">
    <location>
        <begin position="7"/>
        <end position="78"/>
    </location>
</feature>
<keyword evidence="3" id="KW-0694">RNA-binding</keyword>
<keyword evidence="4" id="KW-0648">Protein biosynthesis</keyword>